<protein>
    <submittedName>
        <fullName evidence="5">Protein RfbU</fullName>
    </submittedName>
</protein>
<dbReference type="InterPro" id="IPR001173">
    <property type="entry name" value="Glyco_trans_2-like"/>
</dbReference>
<keyword evidence="1" id="KW-0808">Transferase</keyword>
<dbReference type="CDD" id="cd03809">
    <property type="entry name" value="GT4_MtfB-like"/>
    <property type="match status" value="1"/>
</dbReference>
<dbReference type="InterPro" id="IPR029044">
    <property type="entry name" value="Nucleotide-diphossugar_trans"/>
</dbReference>
<organism evidence="5 6">
    <name type="scientific">Methylobacterium phyllosphaerae</name>
    <dbReference type="NCBI Taxonomy" id="418223"/>
    <lineage>
        <taxon>Bacteria</taxon>
        <taxon>Pseudomonadati</taxon>
        <taxon>Pseudomonadota</taxon>
        <taxon>Alphaproteobacteria</taxon>
        <taxon>Hyphomicrobiales</taxon>
        <taxon>Methylobacteriaceae</taxon>
        <taxon>Methylobacterium</taxon>
    </lineage>
</organism>
<evidence type="ECO:0000256" key="1">
    <source>
        <dbReference type="ARBA" id="ARBA00022679"/>
    </source>
</evidence>
<dbReference type="RefSeq" id="WP_075379869.1">
    <property type="nucleotide sequence ID" value="NZ_CP015367.1"/>
</dbReference>
<feature type="domain" description="Glycosyltransferase 2-like" evidence="4">
    <location>
        <begin position="352"/>
        <end position="532"/>
    </location>
</feature>
<dbReference type="Gene3D" id="3.90.550.10">
    <property type="entry name" value="Spore Coat Polysaccharide Biosynthesis Protein SpsA, Chain A"/>
    <property type="match status" value="1"/>
</dbReference>
<evidence type="ECO:0000259" key="3">
    <source>
        <dbReference type="Pfam" id="PF00534"/>
    </source>
</evidence>
<dbReference type="Gene3D" id="3.40.50.2000">
    <property type="entry name" value="Glycogen Phosphorylase B"/>
    <property type="match status" value="2"/>
</dbReference>
<dbReference type="SUPFAM" id="SSF53756">
    <property type="entry name" value="UDP-Glycosyltransferase/glycogen phosphorylase"/>
    <property type="match status" value="1"/>
</dbReference>
<dbReference type="PANTHER" id="PTHR46401:SF2">
    <property type="entry name" value="GLYCOSYLTRANSFERASE WBBK-RELATED"/>
    <property type="match status" value="1"/>
</dbReference>
<feature type="region of interest" description="Disordered" evidence="2">
    <location>
        <begin position="1159"/>
        <end position="1183"/>
    </location>
</feature>
<reference evidence="5 6" key="1">
    <citation type="submission" date="2016-04" db="EMBL/GenBank/DDBJ databases">
        <title>Complete genome sequencing and analysis of CBMB27, Methylobacterium phyllosphaerae isolated from leaf tissues of rice (Oryza sativa L.).</title>
        <authorList>
            <person name="Lee Y."/>
            <person name="Hwangbo K."/>
            <person name="Chung H."/>
            <person name="Yoo J."/>
            <person name="Kim K.Y."/>
            <person name="Sa T.M."/>
            <person name="Um Y."/>
            <person name="Madhaiyan M."/>
        </authorList>
    </citation>
    <scope>NUCLEOTIDE SEQUENCE [LARGE SCALE GENOMIC DNA]</scope>
    <source>
        <strain evidence="5 6">CBMB27</strain>
    </source>
</reference>
<accession>A0ABM6FY30</accession>
<dbReference type="Proteomes" id="UP000185487">
    <property type="component" value="Chromosome"/>
</dbReference>
<dbReference type="Pfam" id="PF00535">
    <property type="entry name" value="Glycos_transf_2"/>
    <property type="match status" value="1"/>
</dbReference>
<evidence type="ECO:0000313" key="5">
    <source>
        <dbReference type="EMBL" id="APT30078.1"/>
    </source>
</evidence>
<gene>
    <name evidence="5" type="ORF">MCBMB27_00787</name>
</gene>
<dbReference type="InterPro" id="IPR001296">
    <property type="entry name" value="Glyco_trans_1"/>
</dbReference>
<dbReference type="Pfam" id="PF00534">
    <property type="entry name" value="Glycos_transf_1"/>
    <property type="match status" value="1"/>
</dbReference>
<dbReference type="EMBL" id="CP015367">
    <property type="protein sequence ID" value="APT30078.1"/>
    <property type="molecule type" value="Genomic_DNA"/>
</dbReference>
<evidence type="ECO:0000313" key="6">
    <source>
        <dbReference type="Proteomes" id="UP000185487"/>
    </source>
</evidence>
<evidence type="ECO:0000256" key="2">
    <source>
        <dbReference type="SAM" id="MobiDB-lite"/>
    </source>
</evidence>
<feature type="domain" description="Glycosyl transferase family 1" evidence="3">
    <location>
        <begin position="976"/>
        <end position="1132"/>
    </location>
</feature>
<feature type="compositionally biased region" description="Basic and acidic residues" evidence="2">
    <location>
        <begin position="1159"/>
        <end position="1171"/>
    </location>
</feature>
<keyword evidence="6" id="KW-1185">Reference proteome</keyword>
<proteinExistence type="predicted"/>
<feature type="region of interest" description="Disordered" evidence="2">
    <location>
        <begin position="1"/>
        <end position="23"/>
    </location>
</feature>
<name>A0ABM6FY30_9HYPH</name>
<evidence type="ECO:0000259" key="4">
    <source>
        <dbReference type="Pfam" id="PF00535"/>
    </source>
</evidence>
<dbReference type="SUPFAM" id="SSF53448">
    <property type="entry name" value="Nucleotide-diphospho-sugar transferases"/>
    <property type="match status" value="1"/>
</dbReference>
<feature type="compositionally biased region" description="Polar residues" evidence="2">
    <location>
        <begin position="1174"/>
        <end position="1183"/>
    </location>
</feature>
<sequence length="1183" mass="128150">MAGLRETDGGPEPAGPPPHEEAVDPDWYLAINGDVAKAALDPTEHYIRYGRAEGRFPNAAAAARHACEAEGKLAAEVNPVWYLAAYPDVAAAGADPAEHYALSGKAEGRHPNAAAAARHARDAGWELMGEVDPAWYLTAYPDVAAAGADPAEHYALSGKAEGRHPNAAAAARHARDAGWELMGEVDPAWYLTAYPDVAAAGADPAEHYALAGYAEGRHPNAAAAARHAREAGRELMGEVDPAWYLAAYPDVAAAGVDPAEHYALAGHAEGRLPSAQAATRHARRQEVDPEWYVARYPDVLETGLDPAQHYAVRGHAEGRLPNPAHLPVKAWAPVEDKAPAARPLAQYPLVGVVTPVRNRRAWSVDFARMLDGQDYPLFRFYAVDSNSTDGTPEALRRLDTAGCTVLSAPDSAYWTAATNIGVARALADGCDYILTINDDAIIPPNFLKTIVDAAERAKARIVGSVIAFADTPGRLWGVGAYNNWSSGSFVQTAMAGAWDDALEQIPLSPEGLIVADYLCGNGTLIHRSVFEEIGLYDVRHLPHYHADSEFTMRAELAGIERWVAPSARLYNRFTDAGDGIFAARNQRLFSFRSANYARPLVFIINTYCPDEMKARALVRYFALFVKEPSVRTWSRLLRVVKLIDTPVGSRRVSCADFFPPSDPAMRAAEDLDILLGLSESAFLALLYPTLLRRLEFEAERTRHTDAIRSGCDRRDIVREILARPEARYARHAHAAFLLAYLAKENNSAETLTPAERRLLAAYIEAGRLPTRAEARALTDVPAGIGSGVERSDALTVYLNVDVLCMAVTDPKAATGVHRYVQNVMQELARNARIDLRLFHAPQLEESATELRAGLLAGATFAEHGLRPRTGVVFYPYFPFAGVDQRFEALPQVFTVCDLFPLTNPDWFSAAAIANFNGQLRYLAQADHVLCISAATEDALRTTFPTLPATSSVAHLGVVRRSGNDGDTASVSHIGLDGKPYFICVGTIEPRKNLRTVIAAMRHLRSAAVQDLRMVVVGQAGWSITAEGLTDLAEADAARITFLGRVPDEQLWDLYSGAVCTVFPSLAEGFGFPIVESFSCGTPVVTSNGSSMAEIAGSGALLVDPTDPIAIAVAVERLVTDPALHATLAREAELRSRHFTWEVCAARHVEAFERVAARREAPDRPTSWRKDVATAPQSVGSSVQ</sequence>
<dbReference type="PANTHER" id="PTHR46401">
    <property type="entry name" value="GLYCOSYLTRANSFERASE WBBK-RELATED"/>
    <property type="match status" value="1"/>
</dbReference>